<keyword evidence="4" id="KW-0111">Calcium/phospholipid-binding</keyword>
<reference evidence="5" key="2">
    <citation type="submission" date="2025-08" db="UniProtKB">
        <authorList>
            <consortium name="Ensembl"/>
        </authorList>
    </citation>
    <scope>IDENTIFICATION</scope>
</reference>
<dbReference type="Proteomes" id="UP000007303">
    <property type="component" value="Unassembled WGS sequence"/>
</dbReference>
<proteinExistence type="inferred from homology"/>
<dbReference type="GO" id="GO:0005634">
    <property type="term" value="C:nucleus"/>
    <property type="evidence" value="ECO:0007669"/>
    <property type="project" value="TreeGrafter"/>
</dbReference>
<dbReference type="GO" id="GO:0005509">
    <property type="term" value="F:calcium ion binding"/>
    <property type="evidence" value="ECO:0007669"/>
    <property type="project" value="InterPro"/>
</dbReference>
<evidence type="ECO:0000313" key="5">
    <source>
        <dbReference type="Ensembl" id="ENSTNIP00000020891.1"/>
    </source>
</evidence>
<sequence>MSWGTLGTVRPFSNFHPERDALELQSALEKKGSSDTVTLVRILTNRSNAQRQLIAKTFEEVAQKSLEAAVKKTVSGDVGALLLNLLMPPQEHDAYRLQQAMAVSMLSAFRVWHSGVHLHMNTNTVSVCVQGLGTDEETLTEILSLRSRKQLDDINAAYRFLYKKDLEKELRGETSGDFCKLLVALL</sequence>
<dbReference type="InterPro" id="IPR018502">
    <property type="entry name" value="Annexin_repeat"/>
</dbReference>
<dbReference type="InterPro" id="IPR018252">
    <property type="entry name" value="Annexin_repeat_CS"/>
</dbReference>
<dbReference type="GeneTree" id="ENSGT00940000166692"/>
<dbReference type="PRINTS" id="PR00196">
    <property type="entry name" value="ANNEXIN"/>
</dbReference>
<keyword evidence="4" id="KW-0106">Calcium</keyword>
<name>H3DK45_TETNG</name>
<keyword evidence="6" id="KW-1185">Reference proteome</keyword>
<dbReference type="PANTHER" id="PTHR10502:SF8">
    <property type="entry name" value="ANNEXIN"/>
    <property type="match status" value="1"/>
</dbReference>
<dbReference type="GO" id="GO:0005886">
    <property type="term" value="C:plasma membrane"/>
    <property type="evidence" value="ECO:0007669"/>
    <property type="project" value="TreeGrafter"/>
</dbReference>
<dbReference type="SMART" id="SM00335">
    <property type="entry name" value="ANX"/>
    <property type="match status" value="2"/>
</dbReference>
<dbReference type="GO" id="GO:0001786">
    <property type="term" value="F:phosphatidylserine binding"/>
    <property type="evidence" value="ECO:0007669"/>
    <property type="project" value="TreeGrafter"/>
</dbReference>
<evidence type="ECO:0000313" key="6">
    <source>
        <dbReference type="Proteomes" id="UP000007303"/>
    </source>
</evidence>
<dbReference type="Ensembl" id="ENSTNIT00000021124.1">
    <property type="protein sequence ID" value="ENSTNIP00000020891.1"/>
    <property type="gene ID" value="ENSTNIG00000017740.1"/>
</dbReference>
<dbReference type="GO" id="GO:0012506">
    <property type="term" value="C:vesicle membrane"/>
    <property type="evidence" value="ECO:0007669"/>
    <property type="project" value="TreeGrafter"/>
</dbReference>
<dbReference type="AlphaFoldDB" id="H3DK45"/>
<evidence type="ECO:0000256" key="4">
    <source>
        <dbReference type="RuleBase" id="RU003540"/>
    </source>
</evidence>
<keyword evidence="2 4" id="KW-0677">Repeat</keyword>
<dbReference type="SUPFAM" id="SSF47874">
    <property type="entry name" value="Annexin"/>
    <property type="match status" value="1"/>
</dbReference>
<dbReference type="FunFam" id="1.10.220.10:FF:000005">
    <property type="entry name" value="Annexin"/>
    <property type="match status" value="2"/>
</dbReference>
<protein>
    <recommendedName>
        <fullName evidence="4">Annexin</fullName>
    </recommendedName>
</protein>
<dbReference type="PANTHER" id="PTHR10502">
    <property type="entry name" value="ANNEXIN"/>
    <property type="match status" value="1"/>
</dbReference>
<organism evidence="5 6">
    <name type="scientific">Tetraodon nigroviridis</name>
    <name type="common">Spotted green pufferfish</name>
    <name type="synonym">Chelonodon nigroviridis</name>
    <dbReference type="NCBI Taxonomy" id="99883"/>
    <lineage>
        <taxon>Eukaryota</taxon>
        <taxon>Metazoa</taxon>
        <taxon>Chordata</taxon>
        <taxon>Craniata</taxon>
        <taxon>Vertebrata</taxon>
        <taxon>Euteleostomi</taxon>
        <taxon>Actinopterygii</taxon>
        <taxon>Neopterygii</taxon>
        <taxon>Teleostei</taxon>
        <taxon>Neoteleostei</taxon>
        <taxon>Acanthomorphata</taxon>
        <taxon>Eupercaria</taxon>
        <taxon>Tetraodontiformes</taxon>
        <taxon>Tetradontoidea</taxon>
        <taxon>Tetraodontidae</taxon>
        <taxon>Tetraodon</taxon>
    </lineage>
</organism>
<dbReference type="InterPro" id="IPR001464">
    <property type="entry name" value="Annexin"/>
</dbReference>
<evidence type="ECO:0000256" key="1">
    <source>
        <dbReference type="ARBA" id="ARBA00007831"/>
    </source>
</evidence>
<dbReference type="OMA" id="ISIMTQH"/>
<keyword evidence="3 4" id="KW-0041">Annexin</keyword>
<dbReference type="GO" id="GO:0005737">
    <property type="term" value="C:cytoplasm"/>
    <property type="evidence" value="ECO:0007669"/>
    <property type="project" value="TreeGrafter"/>
</dbReference>
<dbReference type="InParanoid" id="H3DK45"/>
<accession>H3DK45</accession>
<reference evidence="5" key="3">
    <citation type="submission" date="2025-09" db="UniProtKB">
        <authorList>
            <consortium name="Ensembl"/>
        </authorList>
    </citation>
    <scope>IDENTIFICATION</scope>
</reference>
<dbReference type="GO" id="GO:0005544">
    <property type="term" value="F:calcium-dependent phospholipid binding"/>
    <property type="evidence" value="ECO:0007669"/>
    <property type="project" value="UniProtKB-KW"/>
</dbReference>
<comment type="domain">
    <text evidence="4">A pair of annexin repeats may form one binding site for calcium and phospholipid.</text>
</comment>
<dbReference type="HOGENOM" id="CLU_025300_2_3_1"/>
<dbReference type="PROSITE" id="PS51897">
    <property type="entry name" value="ANNEXIN_2"/>
    <property type="match status" value="2"/>
</dbReference>
<evidence type="ECO:0000256" key="3">
    <source>
        <dbReference type="ARBA" id="ARBA00023216"/>
    </source>
</evidence>
<dbReference type="Pfam" id="PF00191">
    <property type="entry name" value="Annexin"/>
    <property type="match status" value="2"/>
</dbReference>
<evidence type="ECO:0000256" key="2">
    <source>
        <dbReference type="ARBA" id="ARBA00022737"/>
    </source>
</evidence>
<comment type="similarity">
    <text evidence="1 4">Belongs to the annexin family.</text>
</comment>
<dbReference type="Gene3D" id="1.10.220.10">
    <property type="entry name" value="Annexin"/>
    <property type="match status" value="2"/>
</dbReference>
<dbReference type="InterPro" id="IPR037104">
    <property type="entry name" value="Annexin_sf"/>
</dbReference>
<dbReference type="PROSITE" id="PS00223">
    <property type="entry name" value="ANNEXIN_1"/>
    <property type="match status" value="1"/>
</dbReference>
<reference evidence="6" key="1">
    <citation type="journal article" date="2004" name="Nature">
        <title>Genome duplication in the teleost fish Tetraodon nigroviridis reveals the early vertebrate proto-karyotype.</title>
        <authorList>
            <person name="Jaillon O."/>
            <person name="Aury J.-M."/>
            <person name="Brunet F."/>
            <person name="Petit J.-L."/>
            <person name="Stange-Thomann N."/>
            <person name="Mauceli E."/>
            <person name="Bouneau L."/>
            <person name="Fischer C."/>
            <person name="Ozouf-Costaz C."/>
            <person name="Bernot A."/>
            <person name="Nicaud S."/>
            <person name="Jaffe D."/>
            <person name="Fisher S."/>
            <person name="Lutfalla G."/>
            <person name="Dossat C."/>
            <person name="Segurens B."/>
            <person name="Dasilva C."/>
            <person name="Salanoubat M."/>
            <person name="Levy M."/>
            <person name="Boudet N."/>
            <person name="Castellano S."/>
            <person name="Anthouard V."/>
            <person name="Jubin C."/>
            <person name="Castelli V."/>
            <person name="Katinka M."/>
            <person name="Vacherie B."/>
            <person name="Biemont C."/>
            <person name="Skalli Z."/>
            <person name="Cattolico L."/>
            <person name="Poulain J."/>
            <person name="De Berardinis V."/>
            <person name="Cruaud C."/>
            <person name="Duprat S."/>
            <person name="Brottier P."/>
            <person name="Coutanceau J.-P."/>
            <person name="Gouzy J."/>
            <person name="Parra G."/>
            <person name="Lardier G."/>
            <person name="Chapple C."/>
            <person name="McKernan K.J."/>
            <person name="McEwan P."/>
            <person name="Bosak S."/>
            <person name="Kellis M."/>
            <person name="Volff J.-N."/>
            <person name="Guigo R."/>
            <person name="Zody M.C."/>
            <person name="Mesirov J."/>
            <person name="Lindblad-Toh K."/>
            <person name="Birren B."/>
            <person name="Nusbaum C."/>
            <person name="Kahn D."/>
            <person name="Robinson-Rechavi M."/>
            <person name="Laudet V."/>
            <person name="Schachter V."/>
            <person name="Quetier F."/>
            <person name="Saurin W."/>
            <person name="Scarpelli C."/>
            <person name="Wincker P."/>
            <person name="Lander E.S."/>
            <person name="Weissenbach J."/>
            <person name="Roest Crollius H."/>
        </authorList>
    </citation>
    <scope>NUCLEOTIDE SEQUENCE [LARGE SCALE GENOMIC DNA]</scope>
</reference>